<evidence type="ECO:0000256" key="1">
    <source>
        <dbReference type="SAM" id="MobiDB-lite"/>
    </source>
</evidence>
<feature type="domain" description="Adhesin isopeptide-forming adherence" evidence="3">
    <location>
        <begin position="745"/>
        <end position="966"/>
    </location>
</feature>
<feature type="compositionally biased region" description="Basic and acidic residues" evidence="1">
    <location>
        <begin position="827"/>
        <end position="840"/>
    </location>
</feature>
<feature type="compositionally biased region" description="Basic and acidic residues" evidence="1">
    <location>
        <begin position="744"/>
        <end position="762"/>
    </location>
</feature>
<feature type="compositionally biased region" description="Acidic residues" evidence="1">
    <location>
        <begin position="863"/>
        <end position="873"/>
    </location>
</feature>
<evidence type="ECO:0000259" key="3">
    <source>
        <dbReference type="Pfam" id="PF17998"/>
    </source>
</evidence>
<dbReference type="Pfam" id="PF17998">
    <property type="entry name" value="AgI_II_C2"/>
    <property type="match status" value="3"/>
</dbReference>
<organism evidence="5 6">
    <name type="scientific">Weissella cibaria</name>
    <dbReference type="NCBI Taxonomy" id="137591"/>
    <lineage>
        <taxon>Bacteria</taxon>
        <taxon>Bacillati</taxon>
        <taxon>Bacillota</taxon>
        <taxon>Bacilli</taxon>
        <taxon>Lactobacillales</taxon>
        <taxon>Lactobacillaceae</taxon>
        <taxon>Weissella</taxon>
    </lineage>
</organism>
<gene>
    <name evidence="5" type="ORF">B9D04_04225</name>
</gene>
<dbReference type="RefSeq" id="WP_085638198.1">
    <property type="nucleotide sequence ID" value="NZ_NDXJ01000005.1"/>
</dbReference>
<evidence type="ECO:0000313" key="6">
    <source>
        <dbReference type="Proteomes" id="UP000193588"/>
    </source>
</evidence>
<feature type="region of interest" description="Disordered" evidence="1">
    <location>
        <begin position="819"/>
        <end position="888"/>
    </location>
</feature>
<feature type="signal peptide" evidence="2">
    <location>
        <begin position="1"/>
        <end position="32"/>
    </location>
</feature>
<feature type="region of interest" description="Disordered" evidence="1">
    <location>
        <begin position="728"/>
        <end position="762"/>
    </location>
</feature>
<dbReference type="Pfam" id="PF18652">
    <property type="entry name" value="Adhesin_P1_N"/>
    <property type="match status" value="1"/>
</dbReference>
<keyword evidence="2" id="KW-0732">Signal</keyword>
<evidence type="ECO:0000313" key="5">
    <source>
        <dbReference type="EMBL" id="OSP89732.1"/>
    </source>
</evidence>
<dbReference type="InterPro" id="IPR026345">
    <property type="entry name" value="Adh_isopep-form_adh_dom"/>
</dbReference>
<evidence type="ECO:0000259" key="4">
    <source>
        <dbReference type="Pfam" id="PF18652"/>
    </source>
</evidence>
<feature type="chain" id="PRO_5013004887" description="Isopeptide-forming domain-containing fimbrial protein" evidence="2">
    <location>
        <begin position="33"/>
        <end position="1043"/>
    </location>
</feature>
<protein>
    <recommendedName>
        <fullName evidence="7">Isopeptide-forming domain-containing fimbrial protein</fullName>
    </recommendedName>
</protein>
<evidence type="ECO:0008006" key="7">
    <source>
        <dbReference type="Google" id="ProtNLM"/>
    </source>
</evidence>
<accession>A0A1X4JLU3</accession>
<proteinExistence type="predicted"/>
<reference evidence="5 6" key="1">
    <citation type="submission" date="2017-04" db="EMBL/GenBank/DDBJ databases">
        <title>The genome sequence of Weissella cibaria isolated from wild Drosophila.</title>
        <authorList>
            <person name="Ricks N.J."/>
            <person name="Carroll C."/>
            <person name="Walters A."/>
            <person name="Newell P.D."/>
            <person name="Chaston J.M."/>
        </authorList>
    </citation>
    <scope>NUCLEOTIDE SEQUENCE [LARGE SCALE GENOMIC DNA]</scope>
    <source>
        <strain evidence="5 6">DmW_103</strain>
    </source>
</reference>
<dbReference type="AlphaFoldDB" id="A0A1X4JLU3"/>
<feature type="domain" description="Adhesin isopeptide-forming adherence" evidence="3">
    <location>
        <begin position="459"/>
        <end position="590"/>
    </location>
</feature>
<feature type="domain" description="Adhesin isopeptide-forming adherence" evidence="3">
    <location>
        <begin position="604"/>
        <end position="739"/>
    </location>
</feature>
<name>A0A1X4JLU3_9LACO</name>
<feature type="region of interest" description="Disordered" evidence="1">
    <location>
        <begin position="991"/>
        <end position="1028"/>
    </location>
</feature>
<sequence>MNKRNFRQYSAMTAITLTLAATGVQGITNVFAETSDDTVTQSPISGNPGKGLTVTPDSSDLDEAAGAAKKAGVEVTEQDTVTKTVSASEAAQAKKDAETSYTKQVAELKAKTEQQIKQDAAYNKSNDAYNAAMNKHQNETPVISGEKSGVAMKVYGDYDEANRGSYAYYDKFESTIDMSKVKNAVILKQAGWLSDSKLTIEKASDKKFYTKADVDKVNPNYAAIDTDTYIRNPKQGDIYRLSNAGIDSITSAKYDLIISPTATFPSTPASFLGFKQGAKQSLVVDVAGSASSRMTYYFVPHGAAANPNNAKTVAMTFVTSDIDGNQGGETNMGNIGVLNPKGSGVNATQPNSQGIVTYYDTVGETLEDSSATPRGTLGMFSVGNTFNWDFHQNHANKSMGGVTDGQYRYNLLGTGGTLNAAIKPDKPTPLTATLQKTKIIVKPNVQKDVDAGANKTNIKGTANGQSFMVGDKMTYSMKASDLPAGRDEYKTLAYTDQLPDGFKFDKASAIDANGTDVSKQLDLIEKDGVFTATFKPEYVAQINKDKAKSTSLPTIIVSGTANKDHVTLKNVFDFVVDGDSYESNEVTNEVSDITAHKTVEAGVKDTATGNSIDGKSVAKGQILTYELTTDDLPANRATDVKSFVWLDKLPKYVDLKSYKIVDANGEDVTDSYEDKGDGKRNLNLVRKSTTDMNADKTKVFKNDTVFITVVANEDGVNFKNQATNIINGGDRETNEVTNQTPSYHPEKQDINDKGEDINGKDVKPGDTIHYKVVGDLSDMTNMAITPDMLKQESFSISDDYDENKLSVTPEIQQNLSVQLEKSVTSDLNKDSEDQSNKDDDNTSGTTDNPQTDDDTTNEVSQSETDESESDTSDMEVQPTDGTIFIGKGTADEFDMNDVTVDWDSKNGRWKLTPKDNVEFLQKYAGNKLIITFSPQVKKGATGVVRNTAIQTTFGNEQETNTVKNPITDETVVTTTEKDRQEITHEKNVHNKTTIDTTSKESSSVKKVSTKEQAVETAPEKQLPTTGSNGPLQRIVNWFMGLVK</sequence>
<dbReference type="NCBIfam" id="TIGR04228">
    <property type="entry name" value="isopep_sspB_C2"/>
    <property type="match status" value="2"/>
</dbReference>
<dbReference type="EMBL" id="NDXJ01000005">
    <property type="protein sequence ID" value="OSP89732.1"/>
    <property type="molecule type" value="Genomic_DNA"/>
</dbReference>
<feature type="domain" description="Antigen I/II N-terminal" evidence="4">
    <location>
        <begin position="47"/>
        <end position="137"/>
    </location>
</feature>
<evidence type="ECO:0000256" key="2">
    <source>
        <dbReference type="SAM" id="SignalP"/>
    </source>
</evidence>
<comment type="caution">
    <text evidence="5">The sequence shown here is derived from an EMBL/GenBank/DDBJ whole genome shotgun (WGS) entry which is preliminary data.</text>
</comment>
<dbReference type="Gene3D" id="2.60.40.740">
    <property type="match status" value="3"/>
</dbReference>
<dbReference type="InterPro" id="IPR041324">
    <property type="entry name" value="AgI/II_N"/>
</dbReference>
<dbReference type="Proteomes" id="UP000193588">
    <property type="component" value="Unassembled WGS sequence"/>
</dbReference>